<feature type="domain" description="DNA methylase adenine-specific" evidence="6">
    <location>
        <begin position="9"/>
        <end position="226"/>
    </location>
</feature>
<comment type="caution">
    <text evidence="7">The sequence shown here is derived from an EMBL/GenBank/DDBJ whole genome shotgun (WGS) entry which is preliminary data.</text>
</comment>
<evidence type="ECO:0000313" key="8">
    <source>
        <dbReference type="Proteomes" id="UP000249061"/>
    </source>
</evidence>
<dbReference type="InterPro" id="IPR003356">
    <property type="entry name" value="DNA_methylase_A-5"/>
</dbReference>
<dbReference type="Gene3D" id="3.40.50.150">
    <property type="entry name" value="Vaccinia Virus protein VP39"/>
    <property type="match status" value="1"/>
</dbReference>
<evidence type="ECO:0000256" key="3">
    <source>
        <dbReference type="ARBA" id="ARBA00022603"/>
    </source>
</evidence>
<dbReference type="AlphaFoldDB" id="A0A2W5V9U6"/>
<dbReference type="GO" id="GO:0003677">
    <property type="term" value="F:DNA binding"/>
    <property type="evidence" value="ECO:0007669"/>
    <property type="project" value="InterPro"/>
</dbReference>
<gene>
    <name evidence="7" type="ORF">DI536_13745</name>
</gene>
<dbReference type="PANTHER" id="PTHR33841">
    <property type="entry name" value="DNA METHYLTRANSFERASE YEEA-RELATED"/>
    <property type="match status" value="1"/>
</dbReference>
<keyword evidence="4 7" id="KW-0808">Transferase</keyword>
<evidence type="ECO:0000256" key="2">
    <source>
        <dbReference type="ARBA" id="ARBA00011900"/>
    </source>
</evidence>
<dbReference type="InterPro" id="IPR050953">
    <property type="entry name" value="N4_N6_ade-DNA_methylase"/>
</dbReference>
<dbReference type="Pfam" id="PF02384">
    <property type="entry name" value="N6_Mtase"/>
    <property type="match status" value="1"/>
</dbReference>
<dbReference type="PRINTS" id="PR00507">
    <property type="entry name" value="N12N6MTFRASE"/>
</dbReference>
<dbReference type="InterPro" id="IPR029063">
    <property type="entry name" value="SAM-dependent_MTases_sf"/>
</dbReference>
<evidence type="ECO:0000313" key="7">
    <source>
        <dbReference type="EMBL" id="PZR12644.1"/>
    </source>
</evidence>
<evidence type="ECO:0000256" key="1">
    <source>
        <dbReference type="ARBA" id="ARBA00006594"/>
    </source>
</evidence>
<dbReference type="PANTHER" id="PTHR33841:SF1">
    <property type="entry name" value="DNA METHYLTRANSFERASE A"/>
    <property type="match status" value="1"/>
</dbReference>
<dbReference type="GO" id="GO:0032259">
    <property type="term" value="P:methylation"/>
    <property type="evidence" value="ECO:0007669"/>
    <property type="project" value="UniProtKB-KW"/>
</dbReference>
<comment type="catalytic activity">
    <reaction evidence="5">
        <text>a 2'-deoxyadenosine in DNA + S-adenosyl-L-methionine = an N(6)-methyl-2'-deoxyadenosine in DNA + S-adenosyl-L-homocysteine + H(+)</text>
        <dbReference type="Rhea" id="RHEA:15197"/>
        <dbReference type="Rhea" id="RHEA-COMP:12418"/>
        <dbReference type="Rhea" id="RHEA-COMP:12419"/>
        <dbReference type="ChEBI" id="CHEBI:15378"/>
        <dbReference type="ChEBI" id="CHEBI:57856"/>
        <dbReference type="ChEBI" id="CHEBI:59789"/>
        <dbReference type="ChEBI" id="CHEBI:90615"/>
        <dbReference type="ChEBI" id="CHEBI:90616"/>
        <dbReference type="EC" id="2.1.1.72"/>
    </reaction>
</comment>
<evidence type="ECO:0000256" key="4">
    <source>
        <dbReference type="ARBA" id="ARBA00022679"/>
    </source>
</evidence>
<dbReference type="GO" id="GO:0009007">
    <property type="term" value="F:site-specific DNA-methyltransferase (adenine-specific) activity"/>
    <property type="evidence" value="ECO:0007669"/>
    <property type="project" value="UniProtKB-EC"/>
</dbReference>
<dbReference type="GO" id="GO:0008170">
    <property type="term" value="F:N-methyltransferase activity"/>
    <property type="evidence" value="ECO:0007669"/>
    <property type="project" value="InterPro"/>
</dbReference>
<dbReference type="Proteomes" id="UP000249061">
    <property type="component" value="Unassembled WGS sequence"/>
</dbReference>
<evidence type="ECO:0000259" key="6">
    <source>
        <dbReference type="Pfam" id="PF02384"/>
    </source>
</evidence>
<protein>
    <recommendedName>
        <fullName evidence="2">site-specific DNA-methyltransferase (adenine-specific)</fullName>
        <ecNumber evidence="2">2.1.1.72</ecNumber>
    </recommendedName>
</protein>
<reference evidence="7 8" key="1">
    <citation type="submission" date="2017-08" db="EMBL/GenBank/DDBJ databases">
        <title>Infants hospitalized years apart are colonized by the same room-sourced microbial strains.</title>
        <authorList>
            <person name="Brooks B."/>
            <person name="Olm M.R."/>
            <person name="Firek B.A."/>
            <person name="Baker R."/>
            <person name="Thomas B.C."/>
            <person name="Morowitz M.J."/>
            <person name="Banfield J.F."/>
        </authorList>
    </citation>
    <scope>NUCLEOTIDE SEQUENCE [LARGE SCALE GENOMIC DNA]</scope>
    <source>
        <strain evidence="7">S2_003_000_R2_14</strain>
    </source>
</reference>
<dbReference type="EMBL" id="QFQP01000011">
    <property type="protein sequence ID" value="PZR12644.1"/>
    <property type="molecule type" value="Genomic_DNA"/>
</dbReference>
<name>A0A2W5V9U6_9BACT</name>
<sequence length="461" mass="51555">MDALNEEALAAHLSADERKLRGAFFTPAWLVEKVLDDVAPFVPRGRFSIIDPACGAGAFLAAAAKRWPRADVFGVELNEASARICRERVPRATVRVGDALLDDLLPPRHGFELWIGNPPWNGTSPLLTRPTAWATACSWLPDGVTLQKGTSLREDYVFFLLKASLRLADTRGALAFITSATLLDAWAHEPVRKALSSRLTLREVEVLPSGTFAGTKVKSCITVWTSPRAGEARSFKPVSKAAQTLNAKWKKRGATIDELVPVHFAGLKTRFDELLVDEDRSRLMKRLRAFLRGRDTGLEGFDTKLTALRAHARGAKFDEKNVRRFLHPNGARAWCYVDRRLIPRGDHRFRGEFDPHASNLKLVFNVRELPLHAQVLDEAGCVTMYRHTRFAPEFVPRALVERHTATHFDADDLVPNLTRRGRELGGVRDVFEHIASHINSREFQNVWAPAFGTTELPLVGL</sequence>
<keyword evidence="3 7" id="KW-0489">Methyltransferase</keyword>
<organism evidence="7 8">
    <name type="scientific">Archangium gephyra</name>
    <dbReference type="NCBI Taxonomy" id="48"/>
    <lineage>
        <taxon>Bacteria</taxon>
        <taxon>Pseudomonadati</taxon>
        <taxon>Myxococcota</taxon>
        <taxon>Myxococcia</taxon>
        <taxon>Myxococcales</taxon>
        <taxon>Cystobacterineae</taxon>
        <taxon>Archangiaceae</taxon>
        <taxon>Archangium</taxon>
    </lineage>
</organism>
<evidence type="ECO:0000256" key="5">
    <source>
        <dbReference type="ARBA" id="ARBA00047942"/>
    </source>
</evidence>
<comment type="similarity">
    <text evidence="1">Belongs to the N(4)/N(6)-methyltransferase family.</text>
</comment>
<dbReference type="EC" id="2.1.1.72" evidence="2"/>
<dbReference type="SUPFAM" id="SSF53335">
    <property type="entry name" value="S-adenosyl-L-methionine-dependent methyltransferases"/>
    <property type="match status" value="1"/>
</dbReference>
<proteinExistence type="inferred from homology"/>
<accession>A0A2W5V9U6</accession>